<dbReference type="Pfam" id="PF03929">
    <property type="entry name" value="PepSY_TM"/>
    <property type="match status" value="1"/>
</dbReference>
<keyword evidence="1" id="KW-0812">Transmembrane</keyword>
<feature type="transmembrane region" description="Helical" evidence="1">
    <location>
        <begin position="211"/>
        <end position="235"/>
    </location>
</feature>
<dbReference type="PANTHER" id="PTHR34219">
    <property type="entry name" value="IRON-REGULATED INNER MEMBRANE PROTEIN-RELATED"/>
    <property type="match status" value="1"/>
</dbReference>
<dbReference type="EMBL" id="JACXST010000002">
    <property type="protein sequence ID" value="MBD9361012.1"/>
    <property type="molecule type" value="Genomic_DNA"/>
</dbReference>
<name>A0ABR9DGJ0_9GAMM</name>
<sequence length="499" mass="56751">MLNGLKRYLYLSHRWLGIVLCLFMAMWFVSGVVMMYVGYPKLTPQEKLSALPGLAAERCRVSLAQALAAGGQVKSPDSIRLTSVAGAPRYVFIYGKTPIAVDAETGNRIDQVTPAQALASADSFLATADGYYLDRIDEDAWTHSKALDEHRPLHRVQMADEQATLLYISNTTGEVVRDANRHERTWNWLGAWIHWLYPFRGGALDRYAADIVIYTALAGSVLSLLGLIVGILRWRFQGLYKHGTKTPYREAWMRWHHLLGLGFGVIAFTWILSGLFSMNPWKIFDSTAAKPKLQAYMGGDISPQYFPLSVAEALARFQNTGFQPREIEWRVLNGQGYYIAFDSQGHSRIQTAQTDSRVFETFDWSALQTAAERLMAPNKIARQSVLNEYDFYYYSRATHTMTGHIDKRLPILRLEFADADSTWLHLDPYTGNFSKLDAGRRVSRWLFAFLHSWDWLHLLNNRPVWDVLLIVFSTGGLLISASGIVIGWRRAKRKLAIHY</sequence>
<dbReference type="InterPro" id="IPR005625">
    <property type="entry name" value="PepSY-ass_TM"/>
</dbReference>
<organism evidence="2 3">
    <name type="scientific">Methylomonas fluvii</name>
    <dbReference type="NCBI Taxonomy" id="1854564"/>
    <lineage>
        <taxon>Bacteria</taxon>
        <taxon>Pseudomonadati</taxon>
        <taxon>Pseudomonadota</taxon>
        <taxon>Gammaproteobacteria</taxon>
        <taxon>Methylococcales</taxon>
        <taxon>Methylococcaceae</taxon>
        <taxon>Methylomonas</taxon>
    </lineage>
</organism>
<evidence type="ECO:0000313" key="2">
    <source>
        <dbReference type="EMBL" id="MBD9361012.1"/>
    </source>
</evidence>
<evidence type="ECO:0000256" key="1">
    <source>
        <dbReference type="SAM" id="Phobius"/>
    </source>
</evidence>
<dbReference type="RefSeq" id="WP_192393883.1">
    <property type="nucleotide sequence ID" value="NZ_CAJHIU010000002.1"/>
</dbReference>
<feature type="transmembrane region" description="Helical" evidence="1">
    <location>
        <begin position="255"/>
        <end position="276"/>
    </location>
</feature>
<feature type="transmembrane region" description="Helical" evidence="1">
    <location>
        <begin position="15"/>
        <end position="39"/>
    </location>
</feature>
<gene>
    <name evidence="2" type="ORF">EBB_10815</name>
</gene>
<feature type="transmembrane region" description="Helical" evidence="1">
    <location>
        <begin position="464"/>
        <end position="488"/>
    </location>
</feature>
<reference evidence="2 3" key="1">
    <citation type="submission" date="2020-09" db="EMBL/GenBank/DDBJ databases">
        <title>Methylomonas albis sp. nov. and Methylomonas fluvii sp. nov.: Two cold-adapted methanotrophs from the River Elbe and an amended description of Methylovulum psychrotolerans strain Eb1.</title>
        <authorList>
            <person name="Bussmann I.K."/>
            <person name="Klings K.-W."/>
            <person name="Warnstedt J."/>
            <person name="Hoppert M."/>
            <person name="Saborowski A."/>
            <person name="Horn F."/>
            <person name="Liebner S."/>
        </authorList>
    </citation>
    <scope>NUCLEOTIDE SEQUENCE [LARGE SCALE GENOMIC DNA]</scope>
    <source>
        <strain evidence="2 3">EbB</strain>
    </source>
</reference>
<evidence type="ECO:0000313" key="3">
    <source>
        <dbReference type="Proteomes" id="UP000641152"/>
    </source>
</evidence>
<dbReference type="Proteomes" id="UP000641152">
    <property type="component" value="Unassembled WGS sequence"/>
</dbReference>
<dbReference type="PANTHER" id="PTHR34219:SF6">
    <property type="entry name" value="BLR3280 PROTEIN"/>
    <property type="match status" value="1"/>
</dbReference>
<proteinExistence type="predicted"/>
<keyword evidence="1" id="KW-0472">Membrane</keyword>
<keyword evidence="3" id="KW-1185">Reference proteome</keyword>
<keyword evidence="1" id="KW-1133">Transmembrane helix</keyword>
<accession>A0ABR9DGJ0</accession>
<comment type="caution">
    <text evidence="2">The sequence shown here is derived from an EMBL/GenBank/DDBJ whole genome shotgun (WGS) entry which is preliminary data.</text>
</comment>
<protein>
    <submittedName>
        <fullName evidence="2">PepSY domain-containing protein</fullName>
    </submittedName>
</protein>